<evidence type="ECO:0000256" key="3">
    <source>
        <dbReference type="ARBA" id="ARBA00022759"/>
    </source>
</evidence>
<keyword evidence="1" id="KW-1277">Toxin-antitoxin system</keyword>
<evidence type="ECO:0000256" key="2">
    <source>
        <dbReference type="ARBA" id="ARBA00022722"/>
    </source>
</evidence>
<keyword evidence="5" id="KW-0694">RNA-binding</keyword>
<dbReference type="GO" id="GO:0016787">
    <property type="term" value="F:hydrolase activity"/>
    <property type="evidence" value="ECO:0007669"/>
    <property type="project" value="UniProtKB-KW"/>
</dbReference>
<keyword evidence="2" id="KW-0540">Nuclease</keyword>
<dbReference type="SUPFAM" id="SSF54786">
    <property type="entry name" value="YcfA/nrd intein domain"/>
    <property type="match status" value="1"/>
</dbReference>
<dbReference type="GO" id="GO:0004519">
    <property type="term" value="F:endonuclease activity"/>
    <property type="evidence" value="ECO:0007669"/>
    <property type="project" value="UniProtKB-KW"/>
</dbReference>
<dbReference type="InterPro" id="IPR012933">
    <property type="entry name" value="HicA_mRNA_interferase"/>
</dbReference>
<evidence type="ECO:0000256" key="5">
    <source>
        <dbReference type="ARBA" id="ARBA00022884"/>
    </source>
</evidence>
<dbReference type="GO" id="GO:0003729">
    <property type="term" value="F:mRNA binding"/>
    <property type="evidence" value="ECO:0007669"/>
    <property type="project" value="InterPro"/>
</dbReference>
<keyword evidence="3" id="KW-0255">Endonuclease</keyword>
<comment type="caution">
    <text evidence="7">The sequence shown here is derived from an EMBL/GenBank/DDBJ whole genome shotgun (WGS) entry which is preliminary data.</text>
</comment>
<dbReference type="Pfam" id="PF07927">
    <property type="entry name" value="HicA_toxin"/>
    <property type="match status" value="1"/>
</dbReference>
<dbReference type="InterPro" id="IPR038570">
    <property type="entry name" value="HicA_sf"/>
</dbReference>
<gene>
    <name evidence="7" type="ORF">GALL_139470</name>
</gene>
<evidence type="ECO:0000313" key="7">
    <source>
        <dbReference type="EMBL" id="OIR04010.1"/>
    </source>
</evidence>
<proteinExistence type="predicted"/>
<keyword evidence="4" id="KW-0378">Hydrolase</keyword>
<evidence type="ECO:0000256" key="4">
    <source>
        <dbReference type="ARBA" id="ARBA00022801"/>
    </source>
</evidence>
<dbReference type="EMBL" id="MLJW01000061">
    <property type="protein sequence ID" value="OIR04010.1"/>
    <property type="molecule type" value="Genomic_DNA"/>
</dbReference>
<protein>
    <submittedName>
        <fullName evidence="7">YcfA-like protein</fullName>
    </submittedName>
</protein>
<sequence length="75" mass="8264">MPVLPKLSGRSVVKAFGRDGWELARQRGSHIILVKEGNWTTLSVPDHREIAPGTLRSLIRASGLSVEKFIGLTKK</sequence>
<keyword evidence="6" id="KW-0346">Stress response</keyword>
<dbReference type="AlphaFoldDB" id="A0A1J5S7D0"/>
<evidence type="ECO:0000256" key="6">
    <source>
        <dbReference type="ARBA" id="ARBA00023016"/>
    </source>
</evidence>
<accession>A0A1J5S7D0</accession>
<dbReference type="Gene3D" id="3.30.920.30">
    <property type="entry name" value="Hypothetical protein"/>
    <property type="match status" value="1"/>
</dbReference>
<name>A0A1J5S7D0_9ZZZZ</name>
<evidence type="ECO:0000256" key="1">
    <source>
        <dbReference type="ARBA" id="ARBA00022649"/>
    </source>
</evidence>
<organism evidence="7">
    <name type="scientific">mine drainage metagenome</name>
    <dbReference type="NCBI Taxonomy" id="410659"/>
    <lineage>
        <taxon>unclassified sequences</taxon>
        <taxon>metagenomes</taxon>
        <taxon>ecological metagenomes</taxon>
    </lineage>
</organism>
<reference evidence="7" key="1">
    <citation type="submission" date="2016-10" db="EMBL/GenBank/DDBJ databases">
        <title>Sequence of Gallionella enrichment culture.</title>
        <authorList>
            <person name="Poehlein A."/>
            <person name="Muehling M."/>
            <person name="Daniel R."/>
        </authorList>
    </citation>
    <scope>NUCLEOTIDE SEQUENCE</scope>
</reference>